<name>A0A7J5ZXM4_AMEME</name>
<organism evidence="3 4">
    <name type="scientific">Ameiurus melas</name>
    <name type="common">Black bullhead</name>
    <name type="synonym">Silurus melas</name>
    <dbReference type="NCBI Taxonomy" id="219545"/>
    <lineage>
        <taxon>Eukaryota</taxon>
        <taxon>Metazoa</taxon>
        <taxon>Chordata</taxon>
        <taxon>Craniata</taxon>
        <taxon>Vertebrata</taxon>
        <taxon>Euteleostomi</taxon>
        <taxon>Actinopterygii</taxon>
        <taxon>Neopterygii</taxon>
        <taxon>Teleostei</taxon>
        <taxon>Ostariophysi</taxon>
        <taxon>Siluriformes</taxon>
        <taxon>Ictaluridae</taxon>
        <taxon>Ameiurus</taxon>
    </lineage>
</organism>
<feature type="compositionally biased region" description="Acidic residues" evidence="1">
    <location>
        <begin position="103"/>
        <end position="113"/>
    </location>
</feature>
<dbReference type="Pfam" id="PF25121">
    <property type="entry name" value="RRM_ESF1"/>
    <property type="match status" value="1"/>
</dbReference>
<feature type="compositionally biased region" description="Basic and acidic residues" evidence="1">
    <location>
        <begin position="130"/>
        <end position="149"/>
    </location>
</feature>
<dbReference type="AlphaFoldDB" id="A0A7J5ZXM4"/>
<sequence>MSSRKEPSADERFARVKKDPRFWEMPDVEQKVRIDKRFQSMFHDERFKLKYTVDKRGRPVSHTSTEDLKRFYKLSDSESDADAAQEEQKKKKKKKKAKAKEEELQDEEEELETREEPVSKKAVKKPVLKSNEREKIRKAEPVKGVRVVEEGDDDDDDDDEEYSDTDKGVGFSADDDDDGEEDEDEDESESEDDSDSGPDLARGKGNIETSSEEDDEEEEEDVLRLEEEEIEHDWGEMWKDAPRTEQVSCRLAVCNMNWDRLKATDLLALFSSFKPKGGAVLSVTIYPSEFGKERLKAEQAQGPLELTSLPDDPDADTEDQRIYREKVRDYQFKRLRYYYAVVECDSPETAAKIYEECDGFEYESSCSTLDLR</sequence>
<dbReference type="InterPro" id="IPR012677">
    <property type="entry name" value="Nucleotide-bd_a/b_plait_sf"/>
</dbReference>
<dbReference type="InterPro" id="IPR039754">
    <property type="entry name" value="Esf1"/>
</dbReference>
<feature type="compositionally biased region" description="Basic and acidic residues" evidence="1">
    <location>
        <begin position="64"/>
        <end position="76"/>
    </location>
</feature>
<evidence type="ECO:0000256" key="1">
    <source>
        <dbReference type="SAM" id="MobiDB-lite"/>
    </source>
</evidence>
<feature type="compositionally biased region" description="Acidic residues" evidence="1">
    <location>
        <begin position="150"/>
        <end position="163"/>
    </location>
</feature>
<keyword evidence="4" id="KW-1185">Reference proteome</keyword>
<evidence type="ECO:0000313" key="4">
    <source>
        <dbReference type="Proteomes" id="UP000593565"/>
    </source>
</evidence>
<dbReference type="EMBL" id="JAAGNN010000021">
    <property type="protein sequence ID" value="KAF4075375.1"/>
    <property type="molecule type" value="Genomic_DNA"/>
</dbReference>
<feature type="region of interest" description="Disordered" evidence="1">
    <location>
        <begin position="52"/>
        <end position="224"/>
    </location>
</feature>
<comment type="caution">
    <text evidence="3">The sequence shown here is derived from an EMBL/GenBank/DDBJ whole genome shotgun (WGS) entry which is preliminary data.</text>
</comment>
<evidence type="ECO:0000259" key="2">
    <source>
        <dbReference type="Pfam" id="PF25121"/>
    </source>
</evidence>
<dbReference type="PANTHER" id="PTHR12202">
    <property type="entry name" value="ESF1 HOMOLOG"/>
    <property type="match status" value="1"/>
</dbReference>
<protein>
    <recommendedName>
        <fullName evidence="2">ESF1 RRM domain-containing protein</fullName>
    </recommendedName>
</protein>
<proteinExistence type="predicted"/>
<accession>A0A7J5ZXM4</accession>
<feature type="domain" description="ESF1 RRM" evidence="2">
    <location>
        <begin position="249"/>
        <end position="372"/>
    </location>
</feature>
<dbReference type="Gene3D" id="3.30.70.330">
    <property type="match status" value="1"/>
</dbReference>
<dbReference type="PANTHER" id="PTHR12202:SF0">
    <property type="entry name" value="ESF1 HOMOLOG"/>
    <property type="match status" value="1"/>
</dbReference>
<feature type="compositionally biased region" description="Acidic residues" evidence="1">
    <location>
        <begin position="173"/>
        <end position="196"/>
    </location>
</feature>
<dbReference type="GO" id="GO:0006364">
    <property type="term" value="P:rRNA processing"/>
    <property type="evidence" value="ECO:0007669"/>
    <property type="project" value="InterPro"/>
</dbReference>
<dbReference type="InterPro" id="IPR056750">
    <property type="entry name" value="RRM_ESF1"/>
</dbReference>
<evidence type="ECO:0000313" key="3">
    <source>
        <dbReference type="EMBL" id="KAF4075375.1"/>
    </source>
</evidence>
<reference evidence="3 4" key="1">
    <citation type="submission" date="2020-02" db="EMBL/GenBank/DDBJ databases">
        <title>A chromosome-scale genome assembly of the black bullhead catfish (Ameiurus melas).</title>
        <authorList>
            <person name="Wen M."/>
            <person name="Zham M."/>
            <person name="Cabau C."/>
            <person name="Klopp C."/>
            <person name="Donnadieu C."/>
            <person name="Roques C."/>
            <person name="Bouchez O."/>
            <person name="Lampietro C."/>
            <person name="Jouanno E."/>
            <person name="Herpin A."/>
            <person name="Louis A."/>
            <person name="Berthelot C."/>
            <person name="Parey E."/>
            <person name="Roest-Crollius H."/>
            <person name="Braasch I."/>
            <person name="Postlethwait J."/>
            <person name="Robinson-Rechavi M."/>
            <person name="Echchiki A."/>
            <person name="Begum T."/>
            <person name="Montfort J."/>
            <person name="Schartl M."/>
            <person name="Bobe J."/>
            <person name="Guiguen Y."/>
        </authorList>
    </citation>
    <scope>NUCLEOTIDE SEQUENCE [LARGE SCALE GENOMIC DNA]</scope>
    <source>
        <strain evidence="3">M_S1</strain>
        <tissue evidence="3">Blood</tissue>
    </source>
</reference>
<gene>
    <name evidence="3" type="ORF">AMELA_G00233950</name>
</gene>
<dbReference type="Proteomes" id="UP000593565">
    <property type="component" value="Unassembled WGS sequence"/>
</dbReference>
<dbReference type="GO" id="GO:0003723">
    <property type="term" value="F:RNA binding"/>
    <property type="evidence" value="ECO:0007669"/>
    <property type="project" value="TreeGrafter"/>
</dbReference>
<feature type="compositionally biased region" description="Acidic residues" evidence="1">
    <location>
        <begin position="210"/>
        <end position="224"/>
    </location>
</feature>